<sequence length="150" mass="17101">MFMQNGLVLDALSALNEKNISECSSYVYIGREVNMMNDLALELSRRKRAAWEAFKNIEGVVKKTKNIRLRAHLFDTVVLPALTYASETWTLRKQDEQQLASFNALWKGRCMEFSYTRKCRRESGVPSLRTGSLGTSSEHQDDQQDGQTSS</sequence>
<organism evidence="2 3">
    <name type="scientific">Haemonchus contortus</name>
    <name type="common">Barber pole worm</name>
    <dbReference type="NCBI Taxonomy" id="6289"/>
    <lineage>
        <taxon>Eukaryota</taxon>
        <taxon>Metazoa</taxon>
        <taxon>Ecdysozoa</taxon>
        <taxon>Nematoda</taxon>
        <taxon>Chromadorea</taxon>
        <taxon>Rhabditida</taxon>
        <taxon>Rhabditina</taxon>
        <taxon>Rhabditomorpha</taxon>
        <taxon>Strongyloidea</taxon>
        <taxon>Trichostrongylidae</taxon>
        <taxon>Haemonchus</taxon>
    </lineage>
</organism>
<evidence type="ECO:0000313" key="2">
    <source>
        <dbReference type="Proteomes" id="UP000025227"/>
    </source>
</evidence>
<dbReference type="Proteomes" id="UP000025227">
    <property type="component" value="Unplaced"/>
</dbReference>
<dbReference type="AlphaFoldDB" id="A0A7I4XY51"/>
<accession>A0A7I4XY51</accession>
<feature type="region of interest" description="Disordered" evidence="1">
    <location>
        <begin position="124"/>
        <end position="150"/>
    </location>
</feature>
<reference evidence="3" key="1">
    <citation type="submission" date="2020-12" db="UniProtKB">
        <authorList>
            <consortium name="WormBaseParasite"/>
        </authorList>
    </citation>
    <scope>IDENTIFICATION</scope>
    <source>
        <strain evidence="3">MHco3</strain>
    </source>
</reference>
<evidence type="ECO:0000313" key="3">
    <source>
        <dbReference type="WBParaSite" id="HCON_00028890-00001"/>
    </source>
</evidence>
<dbReference type="WBParaSite" id="HCON_00028890-00001">
    <property type="protein sequence ID" value="HCON_00028890-00001"/>
    <property type="gene ID" value="HCON_00028890"/>
</dbReference>
<dbReference type="OrthoDB" id="5824068at2759"/>
<name>A0A7I4XY51_HAECO</name>
<proteinExistence type="predicted"/>
<protein>
    <submittedName>
        <fullName evidence="3">Endonuclease-reverse transcriptase HmRTE-e01</fullName>
    </submittedName>
</protein>
<keyword evidence="2" id="KW-1185">Reference proteome</keyword>
<evidence type="ECO:0000256" key="1">
    <source>
        <dbReference type="SAM" id="MobiDB-lite"/>
    </source>
</evidence>